<dbReference type="Gene3D" id="3.60.20.30">
    <property type="entry name" value="(Glycosyl)asparaginase"/>
    <property type="match status" value="1"/>
</dbReference>
<feature type="site" description="Cleavage; by autolysis" evidence="2">
    <location>
        <begin position="16"/>
        <end position="17"/>
    </location>
</feature>
<dbReference type="InterPro" id="IPR037464">
    <property type="entry name" value="Taspase1"/>
</dbReference>
<reference evidence="3 4" key="1">
    <citation type="submission" date="2014-09" db="EMBL/GenBank/DDBJ databases">
        <authorList>
            <person name="Ellenberger Sabrina"/>
        </authorList>
    </citation>
    <scope>NUCLEOTIDE SEQUENCE [LARGE SCALE GENOMIC DNA]</scope>
    <source>
        <strain evidence="3 4">CBS 412.66</strain>
    </source>
</reference>
<organism evidence="3 4">
    <name type="scientific">Parasitella parasitica</name>
    <dbReference type="NCBI Taxonomy" id="35722"/>
    <lineage>
        <taxon>Eukaryota</taxon>
        <taxon>Fungi</taxon>
        <taxon>Fungi incertae sedis</taxon>
        <taxon>Mucoromycota</taxon>
        <taxon>Mucoromycotina</taxon>
        <taxon>Mucoromycetes</taxon>
        <taxon>Mucorales</taxon>
        <taxon>Mucorineae</taxon>
        <taxon>Mucoraceae</taxon>
        <taxon>Parasitella</taxon>
    </lineage>
</organism>
<dbReference type="PANTHER" id="PTHR10188:SF8">
    <property type="entry name" value="THREONINE ASPARTASE 1"/>
    <property type="match status" value="1"/>
</dbReference>
<sequence>MLVEEQESQTADLGHDTVGAICIDSKGEIAAGVSSGGISLKSPGRIGEAAMYGSGCWAQNERDDLPGIACSTTGTGEQIMRTMFTYKCVERLLKEDDIRVAVLDTLNKDFLESPMLAMYDQKSVGTIALRSQKSHGKTRVEFWFGHVTEAMGIGYFSGTMKSPKVRAFISRKASSNVKTVSRGWLIP</sequence>
<dbReference type="EMBL" id="LN730558">
    <property type="protein sequence ID" value="CEP13846.1"/>
    <property type="molecule type" value="Genomic_DNA"/>
</dbReference>
<dbReference type="SUPFAM" id="SSF56235">
    <property type="entry name" value="N-terminal nucleophile aminohydrolases (Ntn hydrolases)"/>
    <property type="match status" value="1"/>
</dbReference>
<evidence type="ECO:0008006" key="5">
    <source>
        <dbReference type="Google" id="ProtNLM"/>
    </source>
</evidence>
<dbReference type="GO" id="GO:0004298">
    <property type="term" value="F:threonine-type endopeptidase activity"/>
    <property type="evidence" value="ECO:0007669"/>
    <property type="project" value="InterPro"/>
</dbReference>
<evidence type="ECO:0000256" key="1">
    <source>
        <dbReference type="PIRSR" id="PIRSR600246-1"/>
    </source>
</evidence>
<gene>
    <name evidence="3" type="primary">PARPA_07981.1 scaffold 31073</name>
</gene>
<dbReference type="CDD" id="cd04514">
    <property type="entry name" value="Taspase1_like"/>
    <property type="match status" value="1"/>
</dbReference>
<feature type="active site" description="Nucleophile" evidence="1">
    <location>
        <position position="17"/>
    </location>
</feature>
<evidence type="ECO:0000256" key="2">
    <source>
        <dbReference type="PIRSR" id="PIRSR600246-3"/>
    </source>
</evidence>
<dbReference type="AlphaFoldDB" id="A0A0B7NFY1"/>
<dbReference type="InterPro" id="IPR000246">
    <property type="entry name" value="Peptidase_T2"/>
</dbReference>
<dbReference type="GO" id="GO:0051604">
    <property type="term" value="P:protein maturation"/>
    <property type="evidence" value="ECO:0007669"/>
    <property type="project" value="TreeGrafter"/>
</dbReference>
<protein>
    <recommendedName>
        <fullName evidence="5">N(4)-(Beta-N-acetylglucosaminyl)-L-asparaginase</fullName>
    </recommendedName>
</protein>
<dbReference type="OrthoDB" id="2262349at2759"/>
<dbReference type="Pfam" id="PF01112">
    <property type="entry name" value="Asparaginase_2"/>
    <property type="match status" value="1"/>
</dbReference>
<keyword evidence="4" id="KW-1185">Reference proteome</keyword>
<dbReference type="STRING" id="35722.A0A0B7NFY1"/>
<dbReference type="PANTHER" id="PTHR10188">
    <property type="entry name" value="L-ASPARAGINASE"/>
    <property type="match status" value="1"/>
</dbReference>
<dbReference type="Proteomes" id="UP000054107">
    <property type="component" value="Unassembled WGS sequence"/>
</dbReference>
<evidence type="ECO:0000313" key="3">
    <source>
        <dbReference type="EMBL" id="CEP13846.1"/>
    </source>
</evidence>
<evidence type="ECO:0000313" key="4">
    <source>
        <dbReference type="Proteomes" id="UP000054107"/>
    </source>
</evidence>
<accession>A0A0B7NFY1</accession>
<proteinExistence type="predicted"/>
<dbReference type="InterPro" id="IPR029055">
    <property type="entry name" value="Ntn_hydrolases_N"/>
</dbReference>
<dbReference type="GO" id="GO:0005737">
    <property type="term" value="C:cytoplasm"/>
    <property type="evidence" value="ECO:0007669"/>
    <property type="project" value="TreeGrafter"/>
</dbReference>
<name>A0A0B7NFY1_9FUNG</name>